<keyword evidence="2 3" id="KW-0472">Membrane</keyword>
<evidence type="ECO:0000259" key="4">
    <source>
        <dbReference type="Pfam" id="PF05433"/>
    </source>
</evidence>
<dbReference type="InterPro" id="IPR051407">
    <property type="entry name" value="Bact_OM_lipoprot/Surf_antigen"/>
</dbReference>
<evidence type="ECO:0000256" key="1">
    <source>
        <dbReference type="ARBA" id="ARBA00004370"/>
    </source>
</evidence>
<protein>
    <submittedName>
        <fullName evidence="5">Glycine zipper 2TM domain-containing protein</fullName>
    </submittedName>
</protein>
<feature type="domain" description="Glycine zipper 2TM" evidence="4">
    <location>
        <begin position="169"/>
        <end position="208"/>
    </location>
</feature>
<comment type="subcellular location">
    <subcellularLocation>
        <location evidence="1">Membrane</location>
    </subcellularLocation>
</comment>
<keyword evidence="6" id="KW-1185">Reference proteome</keyword>
<evidence type="ECO:0000256" key="3">
    <source>
        <dbReference type="SAM" id="Phobius"/>
    </source>
</evidence>
<keyword evidence="3" id="KW-0812">Transmembrane</keyword>
<proteinExistence type="predicted"/>
<name>A0ABX0PL33_9BURK</name>
<comment type="caution">
    <text evidence="5">The sequence shown here is derived from an EMBL/GenBank/DDBJ whole genome shotgun (WGS) entry which is preliminary data.</text>
</comment>
<dbReference type="InterPro" id="IPR008816">
    <property type="entry name" value="Gly_zipper_2TM_dom"/>
</dbReference>
<evidence type="ECO:0000256" key="2">
    <source>
        <dbReference type="ARBA" id="ARBA00023136"/>
    </source>
</evidence>
<dbReference type="EMBL" id="JAAQOM010000028">
    <property type="protein sequence ID" value="NIA57795.1"/>
    <property type="molecule type" value="Genomic_DNA"/>
</dbReference>
<keyword evidence="3" id="KW-1133">Transmembrane helix</keyword>
<evidence type="ECO:0000313" key="6">
    <source>
        <dbReference type="Proteomes" id="UP000716322"/>
    </source>
</evidence>
<dbReference type="Proteomes" id="UP000716322">
    <property type="component" value="Unassembled WGS sequence"/>
</dbReference>
<reference evidence="5 6" key="1">
    <citation type="submission" date="2020-03" db="EMBL/GenBank/DDBJ databases">
        <title>Genome sequence of strain Massilia sp. TW-1.</title>
        <authorList>
            <person name="Chaudhary D.K."/>
        </authorList>
    </citation>
    <scope>NUCLEOTIDE SEQUENCE [LARGE SCALE GENOMIC DNA]</scope>
    <source>
        <strain evidence="5 6">TW-1</strain>
    </source>
</reference>
<feature type="transmembrane region" description="Helical" evidence="3">
    <location>
        <begin position="12"/>
        <end position="38"/>
    </location>
</feature>
<gene>
    <name evidence="5" type="ORF">HAV22_29635</name>
</gene>
<dbReference type="Pfam" id="PF05433">
    <property type="entry name" value="Rick_17kDa_Anti"/>
    <property type="match status" value="1"/>
</dbReference>
<organism evidence="5 6">
    <name type="scientific">Telluria antibiotica</name>
    <dbReference type="NCBI Taxonomy" id="2717319"/>
    <lineage>
        <taxon>Bacteria</taxon>
        <taxon>Pseudomonadati</taxon>
        <taxon>Pseudomonadota</taxon>
        <taxon>Betaproteobacteria</taxon>
        <taxon>Burkholderiales</taxon>
        <taxon>Oxalobacteraceae</taxon>
        <taxon>Telluria group</taxon>
        <taxon>Telluria</taxon>
    </lineage>
</organism>
<sequence length="220" mass="22934">METSTNRPSSRLHPLVVTAAASVTVVSLLGAAAITGLYPSSHGKAMPADTTLATTAQAPGYLATGPAPVAQPAASVTLQATPTRFQTADGRVFEEVTPNVPYPSAPRVATYPAERLQEPAPVVHHKVVHHYAPTAYREPAYRQAAYVQDQPYYAQHPVRTYVNDMNPVGTGIGAVVGGVLGHQIGGGNGRKLATVAGVLLGGYAGNEVAHNRNPLPFGNQ</sequence>
<dbReference type="PANTHER" id="PTHR35603:SF2">
    <property type="entry name" value="OUTER MEMBRANE LIPOPROTEIN"/>
    <property type="match status" value="1"/>
</dbReference>
<dbReference type="RefSeq" id="WP_166865057.1">
    <property type="nucleotide sequence ID" value="NZ_JAAQOM010000028.1"/>
</dbReference>
<evidence type="ECO:0000313" key="5">
    <source>
        <dbReference type="EMBL" id="NIA57795.1"/>
    </source>
</evidence>
<dbReference type="PANTHER" id="PTHR35603">
    <property type="match status" value="1"/>
</dbReference>
<accession>A0ABX0PL33</accession>